<name>A0A2S7KAF3_9PROT</name>
<evidence type="ECO:0000256" key="3">
    <source>
        <dbReference type="ARBA" id="ARBA00022840"/>
    </source>
</evidence>
<dbReference type="Pfam" id="PF02237">
    <property type="entry name" value="BPL_C"/>
    <property type="match status" value="1"/>
</dbReference>
<keyword evidence="4" id="KW-0092">Biotin</keyword>
<dbReference type="NCBIfam" id="TIGR00121">
    <property type="entry name" value="birA_ligase"/>
    <property type="match status" value="1"/>
</dbReference>
<dbReference type="CDD" id="cd16442">
    <property type="entry name" value="BPL"/>
    <property type="match status" value="1"/>
</dbReference>
<evidence type="ECO:0000256" key="5">
    <source>
        <dbReference type="ARBA" id="ARBA00024227"/>
    </source>
</evidence>
<keyword evidence="1 8" id="KW-0436">Ligase</keyword>
<feature type="domain" description="BPL/LPL catalytic" evidence="7">
    <location>
        <begin position="1"/>
        <end position="177"/>
    </location>
</feature>
<keyword evidence="2" id="KW-0547">Nucleotide-binding</keyword>
<dbReference type="InterPro" id="IPR045864">
    <property type="entry name" value="aa-tRNA-synth_II/BPL/LPL"/>
</dbReference>
<evidence type="ECO:0000313" key="9">
    <source>
        <dbReference type="Proteomes" id="UP000239504"/>
    </source>
</evidence>
<dbReference type="InterPro" id="IPR008988">
    <property type="entry name" value="Transcriptional_repressor_C"/>
</dbReference>
<proteinExistence type="predicted"/>
<dbReference type="InterPro" id="IPR004143">
    <property type="entry name" value="BPL_LPL_catalytic"/>
</dbReference>
<organism evidence="8 9">
    <name type="scientific">Hyphococcus luteus</name>
    <dbReference type="NCBI Taxonomy" id="2058213"/>
    <lineage>
        <taxon>Bacteria</taxon>
        <taxon>Pseudomonadati</taxon>
        <taxon>Pseudomonadota</taxon>
        <taxon>Alphaproteobacteria</taxon>
        <taxon>Parvularculales</taxon>
        <taxon>Parvularculaceae</taxon>
        <taxon>Hyphococcus</taxon>
    </lineage>
</organism>
<evidence type="ECO:0000256" key="1">
    <source>
        <dbReference type="ARBA" id="ARBA00022598"/>
    </source>
</evidence>
<sequence>MAKFPSGTAIEIFDTLDSTSAEARRRAEAGEAGPLWVLALAQTAGYGRRGRGWEQQTGDFACTLLFKPDALPASWGQISFIVALALASVLDELMPEEKIALKWPNDVLLDGAKCAGILLESLGAALSIGVGVNIVTAPEGLPYPVARLMDHAAQPPAPQKLAERLDHHFWTFYRLWRAQGFAPIRDAWLARAVGLGVDITVRLPNEELSGVFEGLDETGALVLRSPAGRRTIAAGDVFFARRGN</sequence>
<dbReference type="EMBL" id="PJCH01000001">
    <property type="protein sequence ID" value="PQA89461.1"/>
    <property type="molecule type" value="Genomic_DNA"/>
</dbReference>
<evidence type="ECO:0000259" key="7">
    <source>
        <dbReference type="PROSITE" id="PS51733"/>
    </source>
</evidence>
<dbReference type="RefSeq" id="WP_104828163.1">
    <property type="nucleotide sequence ID" value="NZ_PJCH01000001.1"/>
</dbReference>
<keyword evidence="3" id="KW-0067">ATP-binding</keyword>
<dbReference type="EC" id="6.3.4.15" evidence="5"/>
<dbReference type="PANTHER" id="PTHR12835">
    <property type="entry name" value="BIOTIN PROTEIN LIGASE"/>
    <property type="match status" value="1"/>
</dbReference>
<dbReference type="InterPro" id="IPR004408">
    <property type="entry name" value="Biotin_CoA_COase_ligase"/>
</dbReference>
<protein>
    <recommendedName>
        <fullName evidence="5">biotin--[biotin carboxyl-carrier protein] ligase</fullName>
        <ecNumber evidence="5">6.3.4.15</ecNumber>
    </recommendedName>
</protein>
<reference evidence="8 9" key="1">
    <citation type="submission" date="2017-12" db="EMBL/GenBank/DDBJ databases">
        <authorList>
            <person name="Hurst M.R.H."/>
        </authorList>
    </citation>
    <scope>NUCLEOTIDE SEQUENCE [LARGE SCALE GENOMIC DNA]</scope>
    <source>
        <strain evidence="8 9">SY-3-19</strain>
    </source>
</reference>
<dbReference type="SUPFAM" id="SSF50037">
    <property type="entry name" value="C-terminal domain of transcriptional repressors"/>
    <property type="match status" value="1"/>
</dbReference>
<dbReference type="GO" id="GO:0005737">
    <property type="term" value="C:cytoplasm"/>
    <property type="evidence" value="ECO:0007669"/>
    <property type="project" value="TreeGrafter"/>
</dbReference>
<dbReference type="InterPro" id="IPR003142">
    <property type="entry name" value="BPL_C"/>
</dbReference>
<dbReference type="Proteomes" id="UP000239504">
    <property type="component" value="Unassembled WGS sequence"/>
</dbReference>
<dbReference type="Pfam" id="PF03099">
    <property type="entry name" value="BPL_LplA_LipB"/>
    <property type="match status" value="1"/>
</dbReference>
<evidence type="ECO:0000256" key="2">
    <source>
        <dbReference type="ARBA" id="ARBA00022741"/>
    </source>
</evidence>
<evidence type="ECO:0000256" key="6">
    <source>
        <dbReference type="ARBA" id="ARBA00047846"/>
    </source>
</evidence>
<dbReference type="Gene3D" id="3.30.930.10">
    <property type="entry name" value="Bira Bifunctional Protein, Domain 2"/>
    <property type="match status" value="1"/>
</dbReference>
<dbReference type="GO" id="GO:0004077">
    <property type="term" value="F:biotin--[biotin carboxyl-carrier protein] ligase activity"/>
    <property type="evidence" value="ECO:0007669"/>
    <property type="project" value="UniProtKB-EC"/>
</dbReference>
<accession>A0A2S7KAF3</accession>
<comment type="catalytic activity">
    <reaction evidence="6">
        <text>biotin + L-lysyl-[protein] + ATP = N(6)-biotinyl-L-lysyl-[protein] + AMP + diphosphate + H(+)</text>
        <dbReference type="Rhea" id="RHEA:11756"/>
        <dbReference type="Rhea" id="RHEA-COMP:9752"/>
        <dbReference type="Rhea" id="RHEA-COMP:10505"/>
        <dbReference type="ChEBI" id="CHEBI:15378"/>
        <dbReference type="ChEBI" id="CHEBI:29969"/>
        <dbReference type="ChEBI" id="CHEBI:30616"/>
        <dbReference type="ChEBI" id="CHEBI:33019"/>
        <dbReference type="ChEBI" id="CHEBI:57586"/>
        <dbReference type="ChEBI" id="CHEBI:83144"/>
        <dbReference type="ChEBI" id="CHEBI:456215"/>
        <dbReference type="EC" id="6.3.4.15"/>
    </reaction>
</comment>
<dbReference type="OrthoDB" id="9807064at2"/>
<dbReference type="GO" id="GO:0005524">
    <property type="term" value="F:ATP binding"/>
    <property type="evidence" value="ECO:0007669"/>
    <property type="project" value="UniProtKB-KW"/>
</dbReference>
<evidence type="ECO:0000313" key="8">
    <source>
        <dbReference type="EMBL" id="PQA89461.1"/>
    </source>
</evidence>
<dbReference type="SUPFAM" id="SSF55681">
    <property type="entry name" value="Class II aaRS and biotin synthetases"/>
    <property type="match status" value="1"/>
</dbReference>
<keyword evidence="9" id="KW-1185">Reference proteome</keyword>
<dbReference type="Gene3D" id="2.30.30.100">
    <property type="match status" value="1"/>
</dbReference>
<dbReference type="PROSITE" id="PS51733">
    <property type="entry name" value="BPL_LPL_CATALYTIC"/>
    <property type="match status" value="1"/>
</dbReference>
<dbReference type="AlphaFoldDB" id="A0A2S7KAF3"/>
<gene>
    <name evidence="8" type="ORF">CW354_00890</name>
</gene>
<comment type="caution">
    <text evidence="8">The sequence shown here is derived from an EMBL/GenBank/DDBJ whole genome shotgun (WGS) entry which is preliminary data.</text>
</comment>
<dbReference type="PANTHER" id="PTHR12835:SF5">
    <property type="entry name" value="BIOTIN--PROTEIN LIGASE"/>
    <property type="match status" value="1"/>
</dbReference>
<evidence type="ECO:0000256" key="4">
    <source>
        <dbReference type="ARBA" id="ARBA00023267"/>
    </source>
</evidence>